<evidence type="ECO:0000256" key="8">
    <source>
        <dbReference type="ARBA" id="ARBA00023303"/>
    </source>
</evidence>
<dbReference type="EMBL" id="CP039354">
    <property type="protein sequence ID" value="QCE09503.1"/>
    <property type="molecule type" value="Genomic_DNA"/>
</dbReference>
<evidence type="ECO:0000256" key="1">
    <source>
        <dbReference type="ARBA" id="ARBA00004141"/>
    </source>
</evidence>
<dbReference type="Proteomes" id="UP000501690">
    <property type="component" value="Linkage Group LG10"/>
</dbReference>
<gene>
    <name evidence="10" type="ORF">DEO72_LG10g723</name>
</gene>
<accession>A0A4D6N6Q9</accession>
<evidence type="ECO:0000256" key="2">
    <source>
        <dbReference type="ARBA" id="ARBA00007079"/>
    </source>
</evidence>
<evidence type="ECO:0000313" key="11">
    <source>
        <dbReference type="Proteomes" id="UP000501690"/>
    </source>
</evidence>
<organism evidence="10 11">
    <name type="scientific">Vigna unguiculata</name>
    <name type="common">Cowpea</name>
    <dbReference type="NCBI Taxonomy" id="3917"/>
    <lineage>
        <taxon>Eukaryota</taxon>
        <taxon>Viridiplantae</taxon>
        <taxon>Streptophyta</taxon>
        <taxon>Embryophyta</taxon>
        <taxon>Tracheophyta</taxon>
        <taxon>Spermatophyta</taxon>
        <taxon>Magnoliopsida</taxon>
        <taxon>eudicotyledons</taxon>
        <taxon>Gunneridae</taxon>
        <taxon>Pentapetalae</taxon>
        <taxon>rosids</taxon>
        <taxon>fabids</taxon>
        <taxon>Fabales</taxon>
        <taxon>Fabaceae</taxon>
        <taxon>Papilionoideae</taxon>
        <taxon>50 kb inversion clade</taxon>
        <taxon>NPAAA clade</taxon>
        <taxon>indigoferoid/millettioid clade</taxon>
        <taxon>Phaseoleae</taxon>
        <taxon>Vigna</taxon>
    </lineage>
</organism>
<sequence>MVETGGSTRTWRTFKEKPITMLVNFTKMVVKLAKDDPRRLIHSIKFGLALVLVSIVRNFVRSTVFYDHSVWAVLTVVLVQDFYVGATLGKVLNRVLATAFAGGLAVAVSKIASFSVDVGKLVTWVFESFVGTSKSNFFQCRKARRPLRSGKYFNNLEDTAEAEDDDPFLSILSSKTSEETMAFWARWEPCHGSFRFRHPWKQYLKIGDKIRSCACRIQALINFTNMVVKLGKDDPRRIIHSFKFGFALVLISILQYFRPSFYVLGDNIMWAVITVVLVLEFSVGATLGKGLNRVLATAFAGGLAVALRTIASFFGDKGQVVMISVSVFFVAGTVSFMRFSPRLKAKYEYGMIIFILTFCLVALSESSENELLEVAQERLLTIIIGTCIAITVCICVCPVWIGQDLHNQIASNVVKIADFLEGFRDEYFNNLENTTEEVEEDDKSFLHKYESILSSKINEETMAVLARWEPRHGRFRFRHPWKQYLKIGNQIRLCAYKIKALSVLLLRSDQTPYEIRSRIEEPCANIIIESVKALKESSLIFQHMAKPAMPNLHVANAKNASESLKSVLRTNPWEGADHLQIIPAATVASLLIDVVFRVEKICEAVEELANLAKFEPSELLHRGTVQPISDSDGAVHVITIAE</sequence>
<protein>
    <submittedName>
        <fullName evidence="10">Aluminum-activated malate transporter</fullName>
    </submittedName>
</protein>
<keyword evidence="4 9" id="KW-0812">Transmembrane</keyword>
<dbReference type="InterPro" id="IPR020966">
    <property type="entry name" value="ALMT"/>
</dbReference>
<comment type="subcellular location">
    <subcellularLocation>
        <location evidence="1">Membrane</location>
        <topology evidence="1">Multi-pass membrane protein</topology>
    </subcellularLocation>
</comment>
<dbReference type="PANTHER" id="PTHR31086">
    <property type="entry name" value="ALUMINUM-ACTIVATED MALATE TRANSPORTER 10"/>
    <property type="match status" value="1"/>
</dbReference>
<dbReference type="GO" id="GO:0015743">
    <property type="term" value="P:malate transport"/>
    <property type="evidence" value="ECO:0007669"/>
    <property type="project" value="InterPro"/>
</dbReference>
<feature type="transmembrane region" description="Helical" evidence="9">
    <location>
        <begin position="40"/>
        <end position="57"/>
    </location>
</feature>
<evidence type="ECO:0000256" key="6">
    <source>
        <dbReference type="ARBA" id="ARBA00023065"/>
    </source>
</evidence>
<evidence type="ECO:0000256" key="5">
    <source>
        <dbReference type="ARBA" id="ARBA00022989"/>
    </source>
</evidence>
<comment type="similarity">
    <text evidence="2">Belongs to the aromatic acid exporter (TC 2.A.85) family.</text>
</comment>
<keyword evidence="3" id="KW-0813">Transport</keyword>
<keyword evidence="8" id="KW-0407">Ion channel</keyword>
<evidence type="ECO:0000313" key="10">
    <source>
        <dbReference type="EMBL" id="QCE09503.1"/>
    </source>
</evidence>
<feature type="transmembrane region" description="Helical" evidence="9">
    <location>
        <begin position="69"/>
        <end position="88"/>
    </location>
</feature>
<evidence type="ECO:0000256" key="7">
    <source>
        <dbReference type="ARBA" id="ARBA00023136"/>
    </source>
</evidence>
<evidence type="ECO:0000256" key="4">
    <source>
        <dbReference type="ARBA" id="ARBA00022692"/>
    </source>
</evidence>
<evidence type="ECO:0000256" key="3">
    <source>
        <dbReference type="ARBA" id="ARBA00022448"/>
    </source>
</evidence>
<keyword evidence="5 9" id="KW-1133">Transmembrane helix</keyword>
<evidence type="ECO:0000256" key="9">
    <source>
        <dbReference type="SAM" id="Phobius"/>
    </source>
</evidence>
<feature type="transmembrane region" description="Helical" evidence="9">
    <location>
        <begin position="320"/>
        <end position="337"/>
    </location>
</feature>
<reference evidence="10 11" key="1">
    <citation type="submission" date="2019-04" db="EMBL/GenBank/DDBJ databases">
        <title>An improved genome assembly and genetic linkage map for asparagus bean, Vigna unguiculata ssp. sesquipedialis.</title>
        <authorList>
            <person name="Xia Q."/>
            <person name="Zhang R."/>
            <person name="Dong Y."/>
        </authorList>
    </citation>
    <scope>NUCLEOTIDE SEQUENCE [LARGE SCALE GENOMIC DNA]</scope>
    <source>
        <tissue evidence="10">Leaf</tissue>
    </source>
</reference>
<keyword evidence="6" id="KW-0406">Ion transport</keyword>
<proteinExistence type="inferred from homology"/>
<feature type="transmembrane region" description="Helical" evidence="9">
    <location>
        <begin position="294"/>
        <end position="314"/>
    </location>
</feature>
<dbReference type="Pfam" id="PF11744">
    <property type="entry name" value="ALMT"/>
    <property type="match status" value="3"/>
</dbReference>
<feature type="transmembrane region" description="Helical" evidence="9">
    <location>
        <begin position="379"/>
        <end position="401"/>
    </location>
</feature>
<feature type="transmembrane region" description="Helical" evidence="9">
    <location>
        <begin position="238"/>
        <end position="256"/>
    </location>
</feature>
<keyword evidence="11" id="KW-1185">Reference proteome</keyword>
<name>A0A4D6N6Q9_VIGUN</name>
<feature type="transmembrane region" description="Helical" evidence="9">
    <location>
        <begin position="349"/>
        <end position="367"/>
    </location>
</feature>
<dbReference type="GO" id="GO:0034220">
    <property type="term" value="P:monoatomic ion transmembrane transport"/>
    <property type="evidence" value="ECO:0007669"/>
    <property type="project" value="UniProtKB-KW"/>
</dbReference>
<dbReference type="AlphaFoldDB" id="A0A4D6N6Q9"/>
<feature type="transmembrane region" description="Helical" evidence="9">
    <location>
        <begin position="268"/>
        <end position="287"/>
    </location>
</feature>
<keyword evidence="7 9" id="KW-0472">Membrane</keyword>
<dbReference type="GO" id="GO:0016020">
    <property type="term" value="C:membrane"/>
    <property type="evidence" value="ECO:0007669"/>
    <property type="project" value="UniProtKB-SubCell"/>
</dbReference>